<dbReference type="STRING" id="1006576.DTL3_0672"/>
<dbReference type="KEGG" id="dtn:DTL3_0672"/>
<keyword evidence="2" id="KW-1185">Reference proteome</keyword>
<evidence type="ECO:0000313" key="1">
    <source>
        <dbReference type="EMBL" id="CEP77982.1"/>
    </source>
</evidence>
<dbReference type="EMBL" id="LN824141">
    <property type="protein sequence ID" value="CEP77982.1"/>
    <property type="molecule type" value="Genomic_DNA"/>
</dbReference>
<protein>
    <submittedName>
        <fullName evidence="1">Uncharacterized protein</fullName>
    </submittedName>
</protein>
<evidence type="ECO:0000313" key="2">
    <source>
        <dbReference type="Proteomes" id="UP000032809"/>
    </source>
</evidence>
<dbReference type="HOGENOM" id="CLU_1747929_0_0_0"/>
<accession>A0A0C7NPZ8</accession>
<gene>
    <name evidence="1" type="ORF">DTL3_0672</name>
</gene>
<name>A0A0C7NPZ8_DEFTU</name>
<organism evidence="1 2">
    <name type="scientific">Defluviitoga tunisiensis</name>
    <dbReference type="NCBI Taxonomy" id="1006576"/>
    <lineage>
        <taxon>Bacteria</taxon>
        <taxon>Thermotogati</taxon>
        <taxon>Thermotogota</taxon>
        <taxon>Thermotogae</taxon>
        <taxon>Petrotogales</taxon>
        <taxon>Petrotogaceae</taxon>
        <taxon>Defluviitoga</taxon>
    </lineage>
</organism>
<dbReference type="RefSeq" id="WP_045087517.1">
    <property type="nucleotide sequence ID" value="NZ_LN824141.1"/>
</dbReference>
<dbReference type="AlphaFoldDB" id="A0A0C7NPZ8"/>
<proteinExistence type="predicted"/>
<dbReference type="OrthoDB" id="47861at2"/>
<reference evidence="2" key="1">
    <citation type="submission" date="2014-11" db="EMBL/GenBank/DDBJ databases">
        <authorList>
            <person name="Wibberg D."/>
        </authorList>
    </citation>
    <scope>NUCLEOTIDE SEQUENCE [LARGE SCALE GENOMIC DNA]</scope>
    <source>
        <strain evidence="2">L3</strain>
    </source>
</reference>
<dbReference type="Proteomes" id="UP000032809">
    <property type="component" value="Chromosome I"/>
</dbReference>
<sequence length="149" mass="18138">MIKFNYKRKKVVIDHIDSFIKPFQNEFQFRKTYFNEISNKLIYYKKIFVSDIIYYYVLSMKDYKKYKYSCFIDTFFPVQALILRKVLSLDQGKYIIKTSFYNYEFIRNHEYGFSGIIVKEKPNIIINDEELKSLAIDSLEDSKNVLYRI</sequence>